<keyword evidence="1" id="KW-0175">Coiled coil</keyword>
<keyword evidence="3" id="KW-1185">Reference proteome</keyword>
<dbReference type="RefSeq" id="WP_186834892.1">
    <property type="nucleotide sequence ID" value="NZ_JACOOQ010000006.1"/>
</dbReference>
<dbReference type="EMBL" id="JACOOQ010000006">
    <property type="protein sequence ID" value="MBC5639838.1"/>
    <property type="molecule type" value="Genomic_DNA"/>
</dbReference>
<reference evidence="2" key="1">
    <citation type="submission" date="2020-08" db="EMBL/GenBank/DDBJ databases">
        <title>Genome public.</title>
        <authorList>
            <person name="Liu C."/>
            <person name="Sun Q."/>
        </authorList>
    </citation>
    <scope>NUCLEOTIDE SEQUENCE</scope>
    <source>
        <strain evidence="2">NSJ-42</strain>
    </source>
</reference>
<gene>
    <name evidence="2" type="ORF">H8R92_05210</name>
</gene>
<evidence type="ECO:0000256" key="1">
    <source>
        <dbReference type="SAM" id="Coils"/>
    </source>
</evidence>
<organism evidence="2 3">
    <name type="scientific">Clostridium lentum</name>
    <dbReference type="NCBI Taxonomy" id="2763037"/>
    <lineage>
        <taxon>Bacteria</taxon>
        <taxon>Bacillati</taxon>
        <taxon>Bacillota</taxon>
        <taxon>Clostridia</taxon>
        <taxon>Eubacteriales</taxon>
        <taxon>Clostridiaceae</taxon>
        <taxon>Clostridium</taxon>
    </lineage>
</organism>
<proteinExistence type="predicted"/>
<dbReference type="Proteomes" id="UP000662088">
    <property type="component" value="Unassembled WGS sequence"/>
</dbReference>
<dbReference type="AlphaFoldDB" id="A0A8I0A4H9"/>
<evidence type="ECO:0000313" key="3">
    <source>
        <dbReference type="Proteomes" id="UP000662088"/>
    </source>
</evidence>
<feature type="coiled-coil region" evidence="1">
    <location>
        <begin position="6"/>
        <end position="33"/>
    </location>
</feature>
<sequence length="63" mass="7559">MSVEEINNIDDRIRKLSKRIENLEDELFNIRNINIQFAILLGLENEEIENLIKVNKNQIECFR</sequence>
<accession>A0A8I0A4H9</accession>
<comment type="caution">
    <text evidence="2">The sequence shown here is derived from an EMBL/GenBank/DDBJ whole genome shotgun (WGS) entry which is preliminary data.</text>
</comment>
<name>A0A8I0A4H9_9CLOT</name>
<protein>
    <submittedName>
        <fullName evidence="2">Uncharacterized protein</fullName>
    </submittedName>
</protein>
<evidence type="ECO:0000313" key="2">
    <source>
        <dbReference type="EMBL" id="MBC5639838.1"/>
    </source>
</evidence>